<dbReference type="Proteomes" id="UP001232493">
    <property type="component" value="Chromosome"/>
</dbReference>
<evidence type="ECO:0000313" key="4">
    <source>
        <dbReference type="Proteomes" id="UP001232493"/>
    </source>
</evidence>
<dbReference type="RefSeq" id="WP_280999014.1">
    <property type="nucleotide sequence ID" value="NZ_CP069362.1"/>
</dbReference>
<keyword evidence="4" id="KW-1185">Reference proteome</keyword>
<feature type="domain" description="DUF2089" evidence="1">
    <location>
        <begin position="41"/>
        <end position="86"/>
    </location>
</feature>
<dbReference type="Pfam" id="PF22747">
    <property type="entry name" value="Zn_ribbon_DUF2089"/>
    <property type="match status" value="1"/>
</dbReference>
<evidence type="ECO:0000259" key="2">
    <source>
        <dbReference type="Pfam" id="PF22747"/>
    </source>
</evidence>
<proteinExistence type="predicted"/>
<gene>
    <name evidence="3" type="ORF">JRV97_11485</name>
</gene>
<dbReference type="Pfam" id="PF09862">
    <property type="entry name" value="DUF2089"/>
    <property type="match status" value="1"/>
</dbReference>
<dbReference type="InterPro" id="IPR018658">
    <property type="entry name" value="DUF2089"/>
</dbReference>
<organism evidence="3 4">
    <name type="scientific">Marinitoga aeolica</name>
    <dbReference type="NCBI Taxonomy" id="2809031"/>
    <lineage>
        <taxon>Bacteria</taxon>
        <taxon>Thermotogati</taxon>
        <taxon>Thermotogota</taxon>
        <taxon>Thermotogae</taxon>
        <taxon>Petrotogales</taxon>
        <taxon>Petrotogaceae</taxon>
        <taxon>Marinitoga</taxon>
    </lineage>
</organism>
<name>A0ABY8PQR4_9BACT</name>
<sequence>MYKAPIICPVCGSKMHIEVLRCDNCKSKLEGNFEMNEFASLSDENIEFLRLYLLNRGNLSKVSEILKLSYPTVLNKFNKLLSDLGYVSKEYISDDEKNKNLVSEKKKIIDDLEKGLIKPKDAIEKLKLLKGEK</sequence>
<evidence type="ECO:0000259" key="1">
    <source>
        <dbReference type="Pfam" id="PF09862"/>
    </source>
</evidence>
<reference evidence="3 4" key="1">
    <citation type="submission" date="2021-02" db="EMBL/GenBank/DDBJ databases">
        <title>Characterization of Marinitoga sp. nov. str. BP5-C20A.</title>
        <authorList>
            <person name="Erauso G."/>
            <person name="Postec A."/>
        </authorList>
    </citation>
    <scope>NUCLEOTIDE SEQUENCE [LARGE SCALE GENOMIC DNA]</scope>
    <source>
        <strain evidence="3 4">BP5-C20A</strain>
    </source>
</reference>
<dbReference type="InterPro" id="IPR053957">
    <property type="entry name" value="DUF2089_Zn_ribbon"/>
</dbReference>
<accession>A0ABY8PQR4</accession>
<protein>
    <submittedName>
        <fullName evidence="3">DUF2089 domain-containing protein</fullName>
    </submittedName>
</protein>
<dbReference type="EMBL" id="CP069362">
    <property type="protein sequence ID" value="WGS64959.1"/>
    <property type="molecule type" value="Genomic_DNA"/>
</dbReference>
<feature type="domain" description="DUF2089" evidence="2">
    <location>
        <begin position="8"/>
        <end position="39"/>
    </location>
</feature>
<evidence type="ECO:0000313" key="3">
    <source>
        <dbReference type="EMBL" id="WGS64959.1"/>
    </source>
</evidence>